<keyword evidence="8" id="KW-1185">Reference proteome</keyword>
<evidence type="ECO:0000313" key="7">
    <source>
        <dbReference type="EMBL" id="CAK0844087.1"/>
    </source>
</evidence>
<feature type="domain" description="EF-hand" evidence="6">
    <location>
        <begin position="307"/>
        <end position="342"/>
    </location>
</feature>
<dbReference type="Pfam" id="PF13499">
    <property type="entry name" value="EF-hand_7"/>
    <property type="match status" value="1"/>
</dbReference>
<dbReference type="PROSITE" id="PS00018">
    <property type="entry name" value="EF_HAND_1"/>
    <property type="match status" value="4"/>
</dbReference>
<comment type="caution">
    <text evidence="7">The sequence shown here is derived from an EMBL/GenBank/DDBJ whole genome shotgun (WGS) entry which is preliminary data.</text>
</comment>
<evidence type="ECO:0000256" key="2">
    <source>
        <dbReference type="ARBA" id="ARBA00022723"/>
    </source>
</evidence>
<dbReference type="Pfam" id="PF13202">
    <property type="entry name" value="EF-hand_5"/>
    <property type="match status" value="1"/>
</dbReference>
<sequence>GLTFQEFLIVARMVRESQRERLKKDNPDMLERLNIATEGEQKRRYNAVSPKKKSIRQTTNVEAVTSEKRATASVFQVADEDGNGSVSIAELKGVLKQQGYTALKQVIAEISMELVEGWDINYELDFNEFFDFLMIFHQREGFLKAEVEAFKRVFHEFDEDNSGEVGTGELSKLLRHLGYRHTASDVHSYIVTADVNQSGQLDWREFLHLMRRFKEAACVEAEKVFEEHASWIRTGKGAERVLEQRCLNQALKQLGYYPETAATGKSHLRPLLEAFSMFRLDDFIGVLDATRVDFVEKERGKAGFTEEELKYFRSIFDTYDKNKTGFVGVLEMEQVLNMFGWGPTDKQEQTLLVAKMQTATERARAAGMPGAIGAEGETSFWVFVQLLRLLHDEQDRREDAQLRALCAELQFTEVEVDQFHQVFRHYARPNPDFITGLQRGVAPYLLPGDGARKLIRYLGVPIGDSEAALEAKLASLDKKGRPGFPVLEFWPFLRLMRWLLDTNFKGINDCVAKLARLKGSPGDADLSS</sequence>
<reference evidence="7" key="1">
    <citation type="submission" date="2023-10" db="EMBL/GenBank/DDBJ databases">
        <authorList>
            <person name="Chen Y."/>
            <person name="Shah S."/>
            <person name="Dougan E. K."/>
            <person name="Thang M."/>
            <person name="Chan C."/>
        </authorList>
    </citation>
    <scope>NUCLEOTIDE SEQUENCE [LARGE SCALE GENOMIC DNA]</scope>
</reference>
<dbReference type="PANTHER" id="PTHR23048">
    <property type="entry name" value="MYOSIN LIGHT CHAIN 1, 3"/>
    <property type="match status" value="1"/>
</dbReference>
<evidence type="ECO:0000256" key="5">
    <source>
        <dbReference type="ARBA" id="ARBA00022990"/>
    </source>
</evidence>
<dbReference type="InterPro" id="IPR050230">
    <property type="entry name" value="CALM/Myosin/TropC-like"/>
</dbReference>
<dbReference type="InterPro" id="IPR018247">
    <property type="entry name" value="EF_Hand_1_Ca_BS"/>
</dbReference>
<protein>
    <recommendedName>
        <fullName evidence="1">Calmodulin</fullName>
    </recommendedName>
</protein>
<feature type="domain" description="EF-hand" evidence="6">
    <location>
        <begin position="145"/>
        <end position="180"/>
    </location>
</feature>
<dbReference type="EMBL" id="CAUYUJ010014630">
    <property type="protein sequence ID" value="CAK0844087.1"/>
    <property type="molecule type" value="Genomic_DNA"/>
</dbReference>
<evidence type="ECO:0000256" key="4">
    <source>
        <dbReference type="ARBA" id="ARBA00022837"/>
    </source>
</evidence>
<feature type="domain" description="EF-hand" evidence="6">
    <location>
        <begin position="181"/>
        <end position="216"/>
    </location>
</feature>
<keyword evidence="4" id="KW-0106">Calcium</keyword>
<keyword evidence="5" id="KW-0007">Acetylation</keyword>
<dbReference type="PANTHER" id="PTHR23048:SF0">
    <property type="entry name" value="CALMODULIN LIKE 3"/>
    <property type="match status" value="1"/>
</dbReference>
<dbReference type="Gene3D" id="1.10.238.10">
    <property type="entry name" value="EF-hand"/>
    <property type="match status" value="3"/>
</dbReference>
<keyword evidence="3" id="KW-0677">Repeat</keyword>
<evidence type="ECO:0000256" key="1">
    <source>
        <dbReference type="ARBA" id="ARBA00020786"/>
    </source>
</evidence>
<dbReference type="SMART" id="SM00054">
    <property type="entry name" value="EFh"/>
    <property type="match status" value="4"/>
</dbReference>
<organism evidence="7 8">
    <name type="scientific">Prorocentrum cordatum</name>
    <dbReference type="NCBI Taxonomy" id="2364126"/>
    <lineage>
        <taxon>Eukaryota</taxon>
        <taxon>Sar</taxon>
        <taxon>Alveolata</taxon>
        <taxon>Dinophyceae</taxon>
        <taxon>Prorocentrales</taxon>
        <taxon>Prorocentraceae</taxon>
        <taxon>Prorocentrum</taxon>
    </lineage>
</organism>
<proteinExistence type="predicted"/>
<dbReference type="Proteomes" id="UP001189429">
    <property type="component" value="Unassembled WGS sequence"/>
</dbReference>
<accession>A0ABN9TEA2</accession>
<keyword evidence="2" id="KW-0479">Metal-binding</keyword>
<dbReference type="CDD" id="cd00051">
    <property type="entry name" value="EFh"/>
    <property type="match status" value="1"/>
</dbReference>
<dbReference type="InterPro" id="IPR011992">
    <property type="entry name" value="EF-hand-dom_pair"/>
</dbReference>
<evidence type="ECO:0000313" key="8">
    <source>
        <dbReference type="Proteomes" id="UP001189429"/>
    </source>
</evidence>
<feature type="non-terminal residue" evidence="7">
    <location>
        <position position="1"/>
    </location>
</feature>
<gene>
    <name evidence="7" type="ORF">PCOR1329_LOCUS38257</name>
</gene>
<evidence type="ECO:0000256" key="3">
    <source>
        <dbReference type="ARBA" id="ARBA00022737"/>
    </source>
</evidence>
<dbReference type="PROSITE" id="PS50222">
    <property type="entry name" value="EF_HAND_2"/>
    <property type="match status" value="4"/>
</dbReference>
<dbReference type="InterPro" id="IPR002048">
    <property type="entry name" value="EF_hand_dom"/>
</dbReference>
<dbReference type="SUPFAM" id="SSF47473">
    <property type="entry name" value="EF-hand"/>
    <property type="match status" value="2"/>
</dbReference>
<feature type="domain" description="EF-hand" evidence="6">
    <location>
        <begin position="66"/>
        <end position="101"/>
    </location>
</feature>
<name>A0ABN9TEA2_9DINO</name>
<evidence type="ECO:0000259" key="6">
    <source>
        <dbReference type="PROSITE" id="PS50222"/>
    </source>
</evidence>